<protein>
    <recommendedName>
        <fullName evidence="9">Dihydrofolate reductase</fullName>
    </recommendedName>
</protein>
<evidence type="ECO:0000256" key="1">
    <source>
        <dbReference type="ARBA" id="ARBA00005854"/>
    </source>
</evidence>
<dbReference type="InterPro" id="IPR050418">
    <property type="entry name" value="D-iso_2-hydroxyacid_DH_PdxB"/>
</dbReference>
<dbReference type="PANTHER" id="PTHR43761">
    <property type="entry name" value="D-ISOMER SPECIFIC 2-HYDROXYACID DEHYDROGENASE FAMILY PROTEIN (AFU_ORTHOLOGUE AFUA_1G13630)"/>
    <property type="match status" value="1"/>
</dbReference>
<dbReference type="InterPro" id="IPR006140">
    <property type="entry name" value="D-isomer_DH_NAD-bd"/>
</dbReference>
<proteinExistence type="inferred from homology"/>
<comment type="similarity">
    <text evidence="1 4">Belongs to the D-isomer specific 2-hydroxyacid dehydrogenase family.</text>
</comment>
<dbReference type="GO" id="GO:0016616">
    <property type="term" value="F:oxidoreductase activity, acting on the CH-OH group of donors, NAD or NADP as acceptor"/>
    <property type="evidence" value="ECO:0007669"/>
    <property type="project" value="InterPro"/>
</dbReference>
<dbReference type="EMBL" id="FQVY01000002">
    <property type="protein sequence ID" value="SHG15186.1"/>
    <property type="molecule type" value="Genomic_DNA"/>
</dbReference>
<evidence type="ECO:0000256" key="3">
    <source>
        <dbReference type="ARBA" id="ARBA00023027"/>
    </source>
</evidence>
<evidence type="ECO:0000256" key="2">
    <source>
        <dbReference type="ARBA" id="ARBA00023002"/>
    </source>
</evidence>
<evidence type="ECO:0000256" key="4">
    <source>
        <dbReference type="RuleBase" id="RU003719"/>
    </source>
</evidence>
<evidence type="ECO:0008006" key="9">
    <source>
        <dbReference type="Google" id="ProtNLM"/>
    </source>
</evidence>
<gene>
    <name evidence="7" type="ORF">SAMN05444424_1664</name>
</gene>
<dbReference type="InterPro" id="IPR036291">
    <property type="entry name" value="NAD(P)-bd_dom_sf"/>
</dbReference>
<comment type="caution">
    <text evidence="7">The sequence shown here is derived from an EMBL/GenBank/DDBJ whole genome shotgun (WGS) entry which is preliminary data.</text>
</comment>
<keyword evidence="2 4" id="KW-0560">Oxidoreductase</keyword>
<dbReference type="SUPFAM" id="SSF51735">
    <property type="entry name" value="NAD(P)-binding Rossmann-fold domains"/>
    <property type="match status" value="1"/>
</dbReference>
<name>A0AAQ1MDI4_9FIRM</name>
<dbReference type="Gene3D" id="3.40.50.720">
    <property type="entry name" value="NAD(P)-binding Rossmann-like Domain"/>
    <property type="match status" value="2"/>
</dbReference>
<dbReference type="RefSeq" id="WP_021660366.1">
    <property type="nucleotide sequence ID" value="NZ_FQVY01000002.1"/>
</dbReference>
<dbReference type="Pfam" id="PF02826">
    <property type="entry name" value="2-Hacid_dh_C"/>
    <property type="match status" value="1"/>
</dbReference>
<sequence>MERFSHAVVIDPTNLTDEGRAELRALCDRVDFFDTAPDGEEETVRRMAGCDALFVSYKTPISAAAIASAPGLRYIGMCCSLYGADSANVDIRAAKARGIPVTGIFDYGDEGVIEYEVAALVNLLHGFEGPLWRGEPRELGGLKVGIIGLGTVGIKLARALQFFGAQLYYFSRTPKPQVEKELGIRYLPLKELLQTCDAVSTHLPRGTRLLGREEFAAFTGGKLLLNTSLGDTFDRAALKAWLAEDGDNYYLCDGCGIGDAAPELEGLRGVLLIHQGSGASLQMNQRLSRKVLDNALAFLQGR</sequence>
<dbReference type="Pfam" id="PF00389">
    <property type="entry name" value="2-Hacid_dh"/>
    <property type="match status" value="1"/>
</dbReference>
<dbReference type="AlphaFoldDB" id="A0AAQ1MDI4"/>
<keyword evidence="3" id="KW-0520">NAD</keyword>
<evidence type="ECO:0000259" key="5">
    <source>
        <dbReference type="Pfam" id="PF00389"/>
    </source>
</evidence>
<evidence type="ECO:0000313" key="8">
    <source>
        <dbReference type="Proteomes" id="UP000184089"/>
    </source>
</evidence>
<evidence type="ECO:0000313" key="7">
    <source>
        <dbReference type="EMBL" id="SHG15186.1"/>
    </source>
</evidence>
<dbReference type="PANTHER" id="PTHR43761:SF1">
    <property type="entry name" value="D-ISOMER SPECIFIC 2-HYDROXYACID DEHYDROGENASE CATALYTIC DOMAIN-CONTAINING PROTEIN-RELATED"/>
    <property type="match status" value="1"/>
</dbReference>
<reference evidence="8" key="1">
    <citation type="submission" date="2016-11" db="EMBL/GenBank/DDBJ databases">
        <authorList>
            <person name="Jaros S."/>
            <person name="Januszkiewicz K."/>
            <person name="Wedrychowicz H."/>
        </authorList>
    </citation>
    <scope>NUCLEOTIDE SEQUENCE [LARGE SCALE GENOMIC DNA]</scope>
    <source>
        <strain evidence="8">DSM 4029</strain>
    </source>
</reference>
<feature type="domain" description="D-isomer specific 2-hydroxyacid dehydrogenase catalytic" evidence="5">
    <location>
        <begin position="15"/>
        <end position="301"/>
    </location>
</feature>
<accession>A0AAQ1MDI4</accession>
<dbReference type="Proteomes" id="UP000184089">
    <property type="component" value="Unassembled WGS sequence"/>
</dbReference>
<evidence type="ECO:0000259" key="6">
    <source>
        <dbReference type="Pfam" id="PF02826"/>
    </source>
</evidence>
<dbReference type="SUPFAM" id="SSF52283">
    <property type="entry name" value="Formate/glycerate dehydrogenase catalytic domain-like"/>
    <property type="match status" value="1"/>
</dbReference>
<dbReference type="GO" id="GO:0051287">
    <property type="term" value="F:NAD binding"/>
    <property type="evidence" value="ECO:0007669"/>
    <property type="project" value="InterPro"/>
</dbReference>
<dbReference type="InterPro" id="IPR006139">
    <property type="entry name" value="D-isomer_2_OHA_DH_cat_dom"/>
</dbReference>
<organism evidence="7 8">
    <name type="scientific">Bittarella massiliensis</name>
    <name type="common">ex Durand et al. 2017</name>
    <dbReference type="NCBI Taxonomy" id="1720313"/>
    <lineage>
        <taxon>Bacteria</taxon>
        <taxon>Bacillati</taxon>
        <taxon>Bacillota</taxon>
        <taxon>Clostridia</taxon>
        <taxon>Eubacteriales</taxon>
        <taxon>Oscillospiraceae</taxon>
        <taxon>Bittarella (ex Durand et al. 2017)</taxon>
    </lineage>
</organism>
<feature type="domain" description="D-isomer specific 2-hydroxyacid dehydrogenase NAD-binding" evidence="6">
    <location>
        <begin position="136"/>
        <end position="253"/>
    </location>
</feature>